<dbReference type="PROSITE" id="PS00107">
    <property type="entry name" value="PROTEIN_KINASE_ATP"/>
    <property type="match status" value="1"/>
</dbReference>
<dbReference type="PROSITE" id="PS50011">
    <property type="entry name" value="PROTEIN_KINASE_DOM"/>
    <property type="match status" value="1"/>
</dbReference>
<name>A0A1T3P0W5_9ACTN</name>
<dbReference type="EC" id="2.7.11.1" evidence="1"/>
<evidence type="ECO:0000313" key="11">
    <source>
        <dbReference type="EMBL" id="OPC82743.1"/>
    </source>
</evidence>
<feature type="binding site" evidence="7">
    <location>
        <position position="38"/>
    </location>
    <ligand>
        <name>ATP</name>
        <dbReference type="ChEBI" id="CHEBI:30616"/>
    </ligand>
</feature>
<evidence type="ECO:0000256" key="4">
    <source>
        <dbReference type="ARBA" id="ARBA00022741"/>
    </source>
</evidence>
<evidence type="ECO:0000256" key="3">
    <source>
        <dbReference type="ARBA" id="ARBA00022679"/>
    </source>
</evidence>
<gene>
    <name evidence="11" type="ORF">B4N89_18955</name>
</gene>
<feature type="compositionally biased region" description="Basic and acidic residues" evidence="8">
    <location>
        <begin position="396"/>
        <end position="432"/>
    </location>
</feature>
<dbReference type="PANTHER" id="PTHR43289:SF6">
    <property type="entry name" value="SERINE_THREONINE-PROTEIN KINASE NEKL-3"/>
    <property type="match status" value="1"/>
</dbReference>
<comment type="caution">
    <text evidence="11">The sequence shown here is derived from an EMBL/GenBank/DDBJ whole genome shotgun (WGS) entry which is preliminary data.</text>
</comment>
<keyword evidence="9" id="KW-1133">Transmembrane helix</keyword>
<keyword evidence="4 7" id="KW-0547">Nucleotide-binding</keyword>
<evidence type="ECO:0000259" key="10">
    <source>
        <dbReference type="PROSITE" id="PS50011"/>
    </source>
</evidence>
<feature type="compositionally biased region" description="Pro residues" evidence="8">
    <location>
        <begin position="315"/>
        <end position="328"/>
    </location>
</feature>
<dbReference type="InterPro" id="IPR000719">
    <property type="entry name" value="Prot_kinase_dom"/>
</dbReference>
<keyword evidence="9" id="KW-0812">Transmembrane</keyword>
<feature type="transmembrane region" description="Helical" evidence="9">
    <location>
        <begin position="437"/>
        <end position="468"/>
    </location>
</feature>
<dbReference type="SMART" id="SM00220">
    <property type="entry name" value="S_TKc"/>
    <property type="match status" value="1"/>
</dbReference>
<evidence type="ECO:0000256" key="2">
    <source>
        <dbReference type="ARBA" id="ARBA00022527"/>
    </source>
</evidence>
<keyword evidence="2" id="KW-0723">Serine/threonine-protein kinase</keyword>
<keyword evidence="9" id="KW-0472">Membrane</keyword>
<organism evidence="11 12">
    <name type="scientific">Embleya scabrispora</name>
    <dbReference type="NCBI Taxonomy" id="159449"/>
    <lineage>
        <taxon>Bacteria</taxon>
        <taxon>Bacillati</taxon>
        <taxon>Actinomycetota</taxon>
        <taxon>Actinomycetes</taxon>
        <taxon>Kitasatosporales</taxon>
        <taxon>Streptomycetaceae</taxon>
        <taxon>Embleya</taxon>
    </lineage>
</organism>
<dbReference type="SUPFAM" id="SSF56112">
    <property type="entry name" value="Protein kinase-like (PK-like)"/>
    <property type="match status" value="1"/>
</dbReference>
<dbReference type="AlphaFoldDB" id="A0A1T3P0W5"/>
<dbReference type="CDD" id="cd14014">
    <property type="entry name" value="STKc_PknB_like"/>
    <property type="match status" value="1"/>
</dbReference>
<feature type="region of interest" description="Disordered" evidence="8">
    <location>
        <begin position="307"/>
        <end position="432"/>
    </location>
</feature>
<dbReference type="EMBL" id="MWQN01000001">
    <property type="protein sequence ID" value="OPC82743.1"/>
    <property type="molecule type" value="Genomic_DNA"/>
</dbReference>
<evidence type="ECO:0000256" key="7">
    <source>
        <dbReference type="PROSITE-ProRule" id="PRU10141"/>
    </source>
</evidence>
<evidence type="ECO:0000256" key="6">
    <source>
        <dbReference type="ARBA" id="ARBA00022840"/>
    </source>
</evidence>
<dbReference type="GO" id="GO:0005524">
    <property type="term" value="F:ATP binding"/>
    <property type="evidence" value="ECO:0007669"/>
    <property type="project" value="UniProtKB-UniRule"/>
</dbReference>
<evidence type="ECO:0000256" key="8">
    <source>
        <dbReference type="SAM" id="MobiDB-lite"/>
    </source>
</evidence>
<dbReference type="PANTHER" id="PTHR43289">
    <property type="entry name" value="MITOGEN-ACTIVATED PROTEIN KINASE KINASE KINASE 20-RELATED"/>
    <property type="match status" value="1"/>
</dbReference>
<protein>
    <recommendedName>
        <fullName evidence="1">non-specific serine/threonine protein kinase</fullName>
        <ecNumber evidence="1">2.7.11.1</ecNumber>
    </recommendedName>
</protein>
<dbReference type="PROSITE" id="PS00108">
    <property type="entry name" value="PROTEIN_KINASE_ST"/>
    <property type="match status" value="1"/>
</dbReference>
<keyword evidence="12" id="KW-1185">Reference proteome</keyword>
<keyword evidence="5" id="KW-0418">Kinase</keyword>
<evidence type="ECO:0000256" key="1">
    <source>
        <dbReference type="ARBA" id="ARBA00012513"/>
    </source>
</evidence>
<dbReference type="Gene3D" id="1.10.510.10">
    <property type="entry name" value="Transferase(Phosphotransferase) domain 1"/>
    <property type="match status" value="1"/>
</dbReference>
<feature type="compositionally biased region" description="Pro residues" evidence="8">
    <location>
        <begin position="340"/>
        <end position="353"/>
    </location>
</feature>
<dbReference type="InterPro" id="IPR008271">
    <property type="entry name" value="Ser/Thr_kinase_AS"/>
</dbReference>
<feature type="compositionally biased region" description="Pro residues" evidence="8">
    <location>
        <begin position="376"/>
        <end position="394"/>
    </location>
</feature>
<keyword evidence="3" id="KW-0808">Transferase</keyword>
<sequence length="514" mass="55505">MDRPVGSKYLLQETLGRGASGTVWRASVRDSGEVVAVKVLREELGTDPDVVTRFLRERSLLLNLRHPNLVHVRDLVVEGETLALVMDLIDGPDLRTYLRENGPLPAAPAALTMAQICDALSVTHADGVIHRDLKPANIMLARNGDSLYPMLTDFGIARLADSPALTRTHELVGTPSYVAPETAEGRPLTPAVDVYAAGVVLYELVAGHPPFRDTNPIALLHHHLTELPARPAGMPDAYWLITERCLAKQPEVRPDAAGLGRALRMAADVVSGARPDDGSIAQVLAASAFGARAGGGAADATRALPQTRAGYPSAPTTPPPTPPAPPASPNATRVMSTQPPGYPQPQQPPPTRPQPAQQAPHHPPPAYAEPVQHSRPGPPAQADPGPPPPPPPPSRYRRDEAAEREPRRRPRAVREPEEPREREPRDRREREPRRRRFRLTSIPGVGCTIGCLLRLVIIAAVLFAVYWFSPLHDWVNSAIDTFDTVRGWYDDVKDFVTGNDGGDKGDGSGGGGKN</sequence>
<feature type="domain" description="Protein kinase" evidence="10">
    <location>
        <begin position="9"/>
        <end position="265"/>
    </location>
</feature>
<evidence type="ECO:0000313" key="12">
    <source>
        <dbReference type="Proteomes" id="UP000190037"/>
    </source>
</evidence>
<dbReference type="InterPro" id="IPR011009">
    <property type="entry name" value="Kinase-like_dom_sf"/>
</dbReference>
<keyword evidence="6 7" id="KW-0067">ATP-binding</keyword>
<dbReference type="InterPro" id="IPR017441">
    <property type="entry name" value="Protein_kinase_ATP_BS"/>
</dbReference>
<dbReference type="Pfam" id="PF00069">
    <property type="entry name" value="Pkinase"/>
    <property type="match status" value="1"/>
</dbReference>
<dbReference type="eggNOG" id="COG0515">
    <property type="taxonomic scope" value="Bacteria"/>
</dbReference>
<dbReference type="Proteomes" id="UP000190037">
    <property type="component" value="Unassembled WGS sequence"/>
</dbReference>
<evidence type="ECO:0000256" key="9">
    <source>
        <dbReference type="SAM" id="Phobius"/>
    </source>
</evidence>
<dbReference type="OrthoDB" id="9762169at2"/>
<dbReference type="GO" id="GO:0004674">
    <property type="term" value="F:protein serine/threonine kinase activity"/>
    <property type="evidence" value="ECO:0007669"/>
    <property type="project" value="UniProtKB-KW"/>
</dbReference>
<accession>A0A1T3P0W5</accession>
<reference evidence="11 12" key="1">
    <citation type="submission" date="2017-03" db="EMBL/GenBank/DDBJ databases">
        <title>Draft genome sequence of Streptomyces scabrisporus NF3, endophyte isolated from Amphipterygium adstringens.</title>
        <authorList>
            <person name="Vazquez M."/>
            <person name="Ceapa C.D."/>
            <person name="Rodriguez Luna D."/>
            <person name="Sanchez Esquivel S."/>
        </authorList>
    </citation>
    <scope>NUCLEOTIDE SEQUENCE [LARGE SCALE GENOMIC DNA]</scope>
    <source>
        <strain evidence="11 12">NF3</strain>
    </source>
</reference>
<dbReference type="STRING" id="159449.B4N89_18955"/>
<evidence type="ECO:0000256" key="5">
    <source>
        <dbReference type="ARBA" id="ARBA00022777"/>
    </source>
</evidence>
<proteinExistence type="predicted"/>